<dbReference type="PANTHER" id="PTHR11078:SF3">
    <property type="entry name" value="ANTITERMINATION NUSB DOMAIN-CONTAINING PROTEIN"/>
    <property type="match status" value="1"/>
</dbReference>
<dbReference type="NCBIfam" id="NF001223">
    <property type="entry name" value="PRK00202.1-1"/>
    <property type="match status" value="1"/>
</dbReference>
<evidence type="ECO:0000256" key="2">
    <source>
        <dbReference type="ARBA" id="ARBA00022814"/>
    </source>
</evidence>
<dbReference type="InterPro" id="IPR011605">
    <property type="entry name" value="NusB_fam"/>
</dbReference>
<organism evidence="8 9">
    <name type="scientific">Streptococcus cristatus</name>
    <dbReference type="NCBI Taxonomy" id="45634"/>
    <lineage>
        <taxon>Bacteria</taxon>
        <taxon>Bacillati</taxon>
        <taxon>Bacillota</taxon>
        <taxon>Bacilli</taxon>
        <taxon>Lactobacillales</taxon>
        <taxon>Streptococcaceae</taxon>
        <taxon>Streptococcus</taxon>
    </lineage>
</organism>
<dbReference type="Proteomes" id="UP000323039">
    <property type="component" value="Unassembled WGS sequence"/>
</dbReference>
<comment type="similarity">
    <text evidence="1 6">Belongs to the NusB family.</text>
</comment>
<comment type="function">
    <text evidence="6">Involved in transcription antitermination. Required for transcription of ribosomal RNA (rRNA) genes. Binds specifically to the boxA antiterminator sequence of the ribosomal RNA (rrn) operons.</text>
</comment>
<dbReference type="NCBIfam" id="TIGR01951">
    <property type="entry name" value="nusB"/>
    <property type="match status" value="1"/>
</dbReference>
<dbReference type="Gene3D" id="1.10.940.10">
    <property type="entry name" value="NusB-like"/>
    <property type="match status" value="1"/>
</dbReference>
<evidence type="ECO:0000256" key="1">
    <source>
        <dbReference type="ARBA" id="ARBA00005952"/>
    </source>
</evidence>
<dbReference type="SUPFAM" id="SSF48013">
    <property type="entry name" value="NusB-like"/>
    <property type="match status" value="1"/>
</dbReference>
<evidence type="ECO:0000256" key="5">
    <source>
        <dbReference type="ARBA" id="ARBA00023163"/>
    </source>
</evidence>
<keyword evidence="5 6" id="KW-0804">Transcription</keyword>
<evidence type="ECO:0000256" key="3">
    <source>
        <dbReference type="ARBA" id="ARBA00022884"/>
    </source>
</evidence>
<keyword evidence="2 6" id="KW-0889">Transcription antitermination</keyword>
<sequence>MRISSMTDVLLESRRELRQRAFQALMSLEYEGDAIESCRFAYTYDKDEEETDAEVSIPAFLLNLVTGVLQSKEELDKKIAQHLKAGWTVERLTLVEKNILRLGIFEITEFDTPERVAVNEAIELSKQFSDEKSSKFINGILSQFITEEKD</sequence>
<gene>
    <name evidence="6 8" type="primary">nusB</name>
    <name evidence="8" type="ORF">FXF62_06005</name>
</gene>
<protein>
    <recommendedName>
        <fullName evidence="6">Transcription antitermination protein NusB</fullName>
    </recommendedName>
    <alternativeName>
        <fullName evidence="6">Antitermination factor NusB</fullName>
    </alternativeName>
</protein>
<evidence type="ECO:0000256" key="4">
    <source>
        <dbReference type="ARBA" id="ARBA00023015"/>
    </source>
</evidence>
<evidence type="ECO:0000313" key="8">
    <source>
        <dbReference type="EMBL" id="KAA0964161.1"/>
    </source>
</evidence>
<dbReference type="HAMAP" id="MF_00073">
    <property type="entry name" value="NusB"/>
    <property type="match status" value="1"/>
</dbReference>
<name>A0A5B0DE47_STRCR</name>
<dbReference type="EMBL" id="VSJJ01000005">
    <property type="protein sequence ID" value="KAA0964161.1"/>
    <property type="molecule type" value="Genomic_DNA"/>
</dbReference>
<evidence type="ECO:0000259" key="7">
    <source>
        <dbReference type="Pfam" id="PF01029"/>
    </source>
</evidence>
<evidence type="ECO:0000256" key="6">
    <source>
        <dbReference type="HAMAP-Rule" id="MF_00073"/>
    </source>
</evidence>
<keyword evidence="3 6" id="KW-0694">RNA-binding</keyword>
<comment type="caution">
    <text evidence="8">The sequence shown here is derived from an EMBL/GenBank/DDBJ whole genome shotgun (WGS) entry which is preliminary data.</text>
</comment>
<dbReference type="GO" id="GO:0003723">
    <property type="term" value="F:RNA binding"/>
    <property type="evidence" value="ECO:0007669"/>
    <property type="project" value="UniProtKB-UniRule"/>
</dbReference>
<keyword evidence="4 6" id="KW-0805">Transcription regulation</keyword>
<dbReference type="PANTHER" id="PTHR11078">
    <property type="entry name" value="N UTILIZATION SUBSTANCE PROTEIN B-RELATED"/>
    <property type="match status" value="1"/>
</dbReference>
<proteinExistence type="inferred from homology"/>
<accession>A0A5B0DE47</accession>
<evidence type="ECO:0000313" key="9">
    <source>
        <dbReference type="Proteomes" id="UP000323039"/>
    </source>
</evidence>
<dbReference type="GO" id="GO:0031564">
    <property type="term" value="P:transcription antitermination"/>
    <property type="evidence" value="ECO:0007669"/>
    <property type="project" value="UniProtKB-KW"/>
</dbReference>
<reference evidence="8 9" key="1">
    <citation type="submission" date="2019-08" db="EMBL/GenBank/DDBJ databases">
        <title>Genome sequence and analysis of Streptococcus cristatus strain S22 isolated from throat swab of children scarlet fever in Hangzhou, China.</title>
        <authorList>
            <person name="Huang Y."/>
            <person name="Xie L."/>
        </authorList>
    </citation>
    <scope>NUCLEOTIDE SEQUENCE [LARGE SCALE GENOMIC DNA]</scope>
    <source>
        <strain evidence="8 9">S22</strain>
    </source>
</reference>
<dbReference type="AlphaFoldDB" id="A0A5B0DE47"/>
<dbReference type="GO" id="GO:0006353">
    <property type="term" value="P:DNA-templated transcription termination"/>
    <property type="evidence" value="ECO:0007669"/>
    <property type="project" value="UniProtKB-UniRule"/>
</dbReference>
<dbReference type="GO" id="GO:0005829">
    <property type="term" value="C:cytosol"/>
    <property type="evidence" value="ECO:0007669"/>
    <property type="project" value="TreeGrafter"/>
</dbReference>
<dbReference type="InterPro" id="IPR035926">
    <property type="entry name" value="NusB-like_sf"/>
</dbReference>
<feature type="domain" description="NusB/RsmB/TIM44" evidence="7">
    <location>
        <begin position="16"/>
        <end position="144"/>
    </location>
</feature>
<dbReference type="InterPro" id="IPR006027">
    <property type="entry name" value="NusB_RsmB_TIM44"/>
</dbReference>
<dbReference type="Pfam" id="PF01029">
    <property type="entry name" value="NusB"/>
    <property type="match status" value="1"/>
</dbReference>